<protein>
    <submittedName>
        <fullName evidence="1">Z-ring formation inhibitor MciZ</fullName>
    </submittedName>
</protein>
<dbReference type="Pfam" id="PF13072">
    <property type="entry name" value="MciZ"/>
    <property type="match status" value="1"/>
</dbReference>
<reference evidence="1 2" key="1">
    <citation type="journal article" date="2010" name="Int. J. Syst. Evol. Microbiol.">
        <title>Bacillus horneckiae sp. nov., isolated from a spacecraft-assembly clean room.</title>
        <authorList>
            <person name="Vaishampayan P."/>
            <person name="Probst A."/>
            <person name="Krishnamurthi S."/>
            <person name="Ghosh S."/>
            <person name="Osman S."/>
            <person name="McDowall A."/>
            <person name="Ruckmani A."/>
            <person name="Mayilraj S."/>
            <person name="Venkateswaran K."/>
        </authorList>
    </citation>
    <scope>NUCLEOTIDE SEQUENCE [LARGE SCALE GENOMIC DNA]</scope>
    <source>
        <strain evidence="2">1PO1SC</strain>
    </source>
</reference>
<dbReference type="EMBL" id="PISD01000097">
    <property type="protein sequence ID" value="PKG25793.1"/>
    <property type="molecule type" value="Genomic_DNA"/>
</dbReference>
<accession>A0A2N0Z8G1</accession>
<name>A0A2N0Z8G1_9BACI</name>
<evidence type="ECO:0000313" key="1">
    <source>
        <dbReference type="EMBL" id="PKG25793.1"/>
    </source>
</evidence>
<dbReference type="AlphaFoldDB" id="A0A2N0Z8G1"/>
<dbReference type="RefSeq" id="WP_083957471.1">
    <property type="nucleotide sequence ID" value="NZ_CP194732.1"/>
</dbReference>
<proteinExistence type="predicted"/>
<dbReference type="InterPro" id="IPR025177">
    <property type="entry name" value="MciZ"/>
</dbReference>
<sequence length="47" mass="5757">MKIYIHDKGVILVGKAWQIRAKLKEYQNYYRDIKEWVDSTDIKTKNR</sequence>
<gene>
    <name evidence="1" type="ORF">CWS20_27390</name>
</gene>
<organism evidence="1 2">
    <name type="scientific">Cytobacillus horneckiae</name>
    <dbReference type="NCBI Taxonomy" id="549687"/>
    <lineage>
        <taxon>Bacteria</taxon>
        <taxon>Bacillati</taxon>
        <taxon>Bacillota</taxon>
        <taxon>Bacilli</taxon>
        <taxon>Bacillales</taxon>
        <taxon>Bacillaceae</taxon>
        <taxon>Cytobacillus</taxon>
    </lineage>
</organism>
<keyword evidence="2" id="KW-1185">Reference proteome</keyword>
<evidence type="ECO:0000313" key="2">
    <source>
        <dbReference type="Proteomes" id="UP000233343"/>
    </source>
</evidence>
<comment type="caution">
    <text evidence="1">The sequence shown here is derived from an EMBL/GenBank/DDBJ whole genome shotgun (WGS) entry which is preliminary data.</text>
</comment>
<dbReference type="Proteomes" id="UP000233343">
    <property type="component" value="Unassembled WGS sequence"/>
</dbReference>